<evidence type="ECO:0000313" key="1">
    <source>
        <dbReference type="EMBL" id="SJL16228.1"/>
    </source>
</evidence>
<dbReference type="PANTHER" id="PTHR24148">
    <property type="entry name" value="ANKYRIN REPEAT DOMAIN-CONTAINING PROTEIN 39 HOMOLOG-RELATED"/>
    <property type="match status" value="1"/>
</dbReference>
<dbReference type="STRING" id="47428.A0A284S5E4"/>
<dbReference type="EMBL" id="FUEG01000033">
    <property type="protein sequence ID" value="SJL16228.1"/>
    <property type="molecule type" value="Genomic_DNA"/>
</dbReference>
<dbReference type="Proteomes" id="UP000219338">
    <property type="component" value="Unassembled WGS sequence"/>
</dbReference>
<proteinExistence type="predicted"/>
<dbReference type="AlphaFoldDB" id="A0A284S5E4"/>
<dbReference type="InterPro" id="IPR052895">
    <property type="entry name" value="HetReg/Transcr_Mod"/>
</dbReference>
<dbReference type="PANTHER" id="PTHR24148:SF64">
    <property type="entry name" value="HETEROKARYON INCOMPATIBILITY DOMAIN-CONTAINING PROTEIN"/>
    <property type="match status" value="1"/>
</dbReference>
<evidence type="ECO:0008006" key="3">
    <source>
        <dbReference type="Google" id="ProtNLM"/>
    </source>
</evidence>
<sequence length="614" mass="70363">MTRVGAHVTSYRPNPGEMQMEYHTRHEGKRWTVGKYRKVTVSALTEAGRDESTIPVPNQRAYCGTRPVISSALADTPCVDLGVVGLLEKLNASLDTSHELNTVFSPEPHLTSSRGRNPMPLEFLLEACITQNYDFGIAYAYLCYGWEKRYLPVAFSNGGEVETERNDLIKPRNRNPRRVWDLYANRVVPYWIWSKGVYGISHAWMDVNDRENVWTPINGYRWPVPIPKDSNLHLIRIEMLNLGANLVWLDVLCLRQKYDAREDHLAEDLRKEDLRKEEWKTDVPTIGHIYQSTLQGWSTSVVCYFSGLGRPLSLKESDFESPRCWFNRAWTLQEITKAPIIGGETGDNVMMEEGVRMRFRQKLESLQLIKKHGKMFDFLSEMQKRKSTKPLDKVAGLTYLFCSEYSKSHIPEYRDQQSDEQAWTALVNVMLNHNRAHLLFFYPEPGDGSVCWRPSWKQIMTKTLPSPSSSSYGVESGIDHFGSVIFGSSARFANTDTYRGHFINSGEVRGLADRSQDGTPRQGELVVKGRTVRIVADHAYQIPNGSYALIGRKSGGHSLLRDPEDLDMKDWVIGWCRQDDKFEKLSIFSIVDVAERRKLQQLGVTKPWVWTILL</sequence>
<reference evidence="2" key="1">
    <citation type="journal article" date="2017" name="Nat. Ecol. Evol.">
        <title>Genome expansion and lineage-specific genetic innovations in the forest pathogenic fungi Armillaria.</title>
        <authorList>
            <person name="Sipos G."/>
            <person name="Prasanna A.N."/>
            <person name="Walter M.C."/>
            <person name="O'Connor E."/>
            <person name="Balint B."/>
            <person name="Krizsan K."/>
            <person name="Kiss B."/>
            <person name="Hess J."/>
            <person name="Varga T."/>
            <person name="Slot J."/>
            <person name="Riley R."/>
            <person name="Boka B."/>
            <person name="Rigling D."/>
            <person name="Barry K."/>
            <person name="Lee J."/>
            <person name="Mihaltcheva S."/>
            <person name="LaButti K."/>
            <person name="Lipzen A."/>
            <person name="Waldron R."/>
            <person name="Moloney N.M."/>
            <person name="Sperisen C."/>
            <person name="Kredics L."/>
            <person name="Vagvoelgyi C."/>
            <person name="Patrignani A."/>
            <person name="Fitzpatrick D."/>
            <person name="Nagy I."/>
            <person name="Doyle S."/>
            <person name="Anderson J.B."/>
            <person name="Grigoriev I.V."/>
            <person name="Gueldener U."/>
            <person name="Muensterkoetter M."/>
            <person name="Nagy L.G."/>
        </authorList>
    </citation>
    <scope>NUCLEOTIDE SEQUENCE [LARGE SCALE GENOMIC DNA]</scope>
    <source>
        <strain evidence="2">C18/9</strain>
    </source>
</reference>
<name>A0A284S5E4_ARMOS</name>
<evidence type="ECO:0000313" key="2">
    <source>
        <dbReference type="Proteomes" id="UP000219338"/>
    </source>
</evidence>
<gene>
    <name evidence="1" type="ORF">ARMOST_19748</name>
</gene>
<accession>A0A284S5E4</accession>
<protein>
    <recommendedName>
        <fullName evidence="3">Heterokaryon incompatibility domain-containing protein</fullName>
    </recommendedName>
</protein>
<dbReference type="OrthoDB" id="2821461at2759"/>
<keyword evidence="2" id="KW-1185">Reference proteome</keyword>
<organism evidence="1 2">
    <name type="scientific">Armillaria ostoyae</name>
    <name type="common">Armillaria root rot fungus</name>
    <dbReference type="NCBI Taxonomy" id="47428"/>
    <lineage>
        <taxon>Eukaryota</taxon>
        <taxon>Fungi</taxon>
        <taxon>Dikarya</taxon>
        <taxon>Basidiomycota</taxon>
        <taxon>Agaricomycotina</taxon>
        <taxon>Agaricomycetes</taxon>
        <taxon>Agaricomycetidae</taxon>
        <taxon>Agaricales</taxon>
        <taxon>Marasmiineae</taxon>
        <taxon>Physalacriaceae</taxon>
        <taxon>Armillaria</taxon>
    </lineage>
</organism>